<dbReference type="Pfam" id="PF13545">
    <property type="entry name" value="HTH_Crp_2"/>
    <property type="match status" value="1"/>
</dbReference>
<evidence type="ECO:0000256" key="3">
    <source>
        <dbReference type="ARBA" id="ARBA00023159"/>
    </source>
</evidence>
<keyword evidence="1" id="KW-0805">Transcription regulation</keyword>
<gene>
    <name evidence="7" type="ORF">JNE38_23330</name>
</gene>
<keyword evidence="8" id="KW-1185">Reference proteome</keyword>
<dbReference type="PANTHER" id="PTHR24567:SF74">
    <property type="entry name" value="HTH-TYPE TRANSCRIPTIONAL REGULATOR ARCR"/>
    <property type="match status" value="1"/>
</dbReference>
<evidence type="ECO:0000256" key="4">
    <source>
        <dbReference type="ARBA" id="ARBA00023163"/>
    </source>
</evidence>
<evidence type="ECO:0000256" key="2">
    <source>
        <dbReference type="ARBA" id="ARBA00023125"/>
    </source>
</evidence>
<dbReference type="SUPFAM" id="SSF51206">
    <property type="entry name" value="cAMP-binding domain-like"/>
    <property type="match status" value="1"/>
</dbReference>
<dbReference type="InterPro" id="IPR018490">
    <property type="entry name" value="cNMP-bd_dom_sf"/>
</dbReference>
<dbReference type="PROSITE" id="PS51063">
    <property type="entry name" value="HTH_CRP_2"/>
    <property type="match status" value="1"/>
</dbReference>
<dbReference type="InterPro" id="IPR012318">
    <property type="entry name" value="HTH_CRP"/>
</dbReference>
<evidence type="ECO:0000313" key="7">
    <source>
        <dbReference type="EMBL" id="QRG66438.1"/>
    </source>
</evidence>
<feature type="domain" description="HTH crp-type" evidence="6">
    <location>
        <begin position="145"/>
        <end position="218"/>
    </location>
</feature>
<dbReference type="Gene3D" id="2.60.120.10">
    <property type="entry name" value="Jelly Rolls"/>
    <property type="match status" value="1"/>
</dbReference>
<dbReference type="SMART" id="SM00100">
    <property type="entry name" value="cNMP"/>
    <property type="match status" value="1"/>
</dbReference>
<sequence>MLSFFDDKTSPWMEDLPYDWRDVYSLGQTVHYQKHDPIFHQDQAAKHVFIVLQGRIRLFLTTPSGEEKAIAIIGRNGLLGECGLFDHPTYNNGAISASKATLMKVPVERFKEAFSTNLAIAHPVLRFLDGKNRILASHTMQLSFYSAAQRICFTLLQLGSTYGKEREGKRIISVRFTHQELANVVGTSRVTVAGTMKELERKHILSKEGGLYVIEDEDQLYRSVLDGLS</sequence>
<dbReference type="Pfam" id="PF00027">
    <property type="entry name" value="cNMP_binding"/>
    <property type="match status" value="1"/>
</dbReference>
<keyword evidence="3" id="KW-0010">Activator</keyword>
<evidence type="ECO:0000256" key="1">
    <source>
        <dbReference type="ARBA" id="ARBA00023015"/>
    </source>
</evidence>
<dbReference type="InterPro" id="IPR000595">
    <property type="entry name" value="cNMP-bd_dom"/>
</dbReference>
<accession>A0ABX7FJP7</accession>
<dbReference type="InterPro" id="IPR014710">
    <property type="entry name" value="RmlC-like_jellyroll"/>
</dbReference>
<reference evidence="7 8" key="1">
    <citation type="submission" date="2021-01" db="EMBL/GenBank/DDBJ databases">
        <title>Identification of strong promoters based on the transcriptome of Brevibacillus choshinensis.</title>
        <authorList>
            <person name="Yao D."/>
            <person name="Zhang K."/>
            <person name="Wu J."/>
        </authorList>
    </citation>
    <scope>NUCLEOTIDE SEQUENCE [LARGE SCALE GENOMIC DNA]</scope>
    <source>
        <strain evidence="7 8">HPD31-SP3</strain>
    </source>
</reference>
<dbReference type="CDD" id="cd00038">
    <property type="entry name" value="CAP_ED"/>
    <property type="match status" value="1"/>
</dbReference>
<dbReference type="SMART" id="SM00419">
    <property type="entry name" value="HTH_CRP"/>
    <property type="match status" value="1"/>
</dbReference>
<dbReference type="InterPro" id="IPR050397">
    <property type="entry name" value="Env_Response_Regulators"/>
</dbReference>
<dbReference type="PROSITE" id="PS50042">
    <property type="entry name" value="CNMP_BINDING_3"/>
    <property type="match status" value="1"/>
</dbReference>
<protein>
    <submittedName>
        <fullName evidence="7">Crp/Fnr family transcriptional regulator</fullName>
    </submittedName>
</protein>
<name>A0ABX7FJP7_BRECH</name>
<dbReference type="SUPFAM" id="SSF46785">
    <property type="entry name" value="Winged helix' DNA-binding domain"/>
    <property type="match status" value="1"/>
</dbReference>
<keyword evidence="2" id="KW-0238">DNA-binding</keyword>
<proteinExistence type="predicted"/>
<dbReference type="Proteomes" id="UP000596248">
    <property type="component" value="Chromosome"/>
</dbReference>
<dbReference type="PANTHER" id="PTHR24567">
    <property type="entry name" value="CRP FAMILY TRANSCRIPTIONAL REGULATORY PROTEIN"/>
    <property type="match status" value="1"/>
</dbReference>
<dbReference type="RefSeq" id="WP_203353504.1">
    <property type="nucleotide sequence ID" value="NZ_CP069127.1"/>
</dbReference>
<evidence type="ECO:0000259" key="5">
    <source>
        <dbReference type="PROSITE" id="PS50042"/>
    </source>
</evidence>
<evidence type="ECO:0000313" key="8">
    <source>
        <dbReference type="Proteomes" id="UP000596248"/>
    </source>
</evidence>
<dbReference type="EMBL" id="CP069127">
    <property type="protein sequence ID" value="QRG66438.1"/>
    <property type="molecule type" value="Genomic_DNA"/>
</dbReference>
<feature type="domain" description="Cyclic nucleotide-binding" evidence="5">
    <location>
        <begin position="30"/>
        <end position="112"/>
    </location>
</feature>
<evidence type="ECO:0000259" key="6">
    <source>
        <dbReference type="PROSITE" id="PS51063"/>
    </source>
</evidence>
<organism evidence="7 8">
    <name type="scientific">Brevibacillus choshinensis</name>
    <dbReference type="NCBI Taxonomy" id="54911"/>
    <lineage>
        <taxon>Bacteria</taxon>
        <taxon>Bacillati</taxon>
        <taxon>Bacillota</taxon>
        <taxon>Bacilli</taxon>
        <taxon>Bacillales</taxon>
        <taxon>Paenibacillaceae</taxon>
        <taxon>Brevibacillus</taxon>
    </lineage>
</organism>
<keyword evidence="4" id="KW-0804">Transcription</keyword>
<dbReference type="InterPro" id="IPR036390">
    <property type="entry name" value="WH_DNA-bd_sf"/>
</dbReference>